<comment type="subcellular location">
    <subcellularLocation>
        <location evidence="1">Cell membrane</location>
        <topology evidence="1">Multi-pass membrane protein</topology>
    </subcellularLocation>
</comment>
<accession>I5CAC3</accession>
<dbReference type="InterPro" id="IPR000522">
    <property type="entry name" value="ABC_transptr_permease_BtuC"/>
</dbReference>
<keyword evidence="7 8" id="KW-0472">Membrane</keyword>
<dbReference type="PATRIC" id="fig|1189621.3.peg.403"/>
<evidence type="ECO:0000256" key="4">
    <source>
        <dbReference type="ARBA" id="ARBA00022475"/>
    </source>
</evidence>
<keyword evidence="6 8" id="KW-1133">Transmembrane helix</keyword>
<evidence type="ECO:0000256" key="2">
    <source>
        <dbReference type="ARBA" id="ARBA00007935"/>
    </source>
</evidence>
<feature type="transmembrane region" description="Helical" evidence="8">
    <location>
        <begin position="167"/>
        <end position="191"/>
    </location>
</feature>
<evidence type="ECO:0000256" key="5">
    <source>
        <dbReference type="ARBA" id="ARBA00022692"/>
    </source>
</evidence>
<dbReference type="InterPro" id="IPR037294">
    <property type="entry name" value="ABC_BtuC-like"/>
</dbReference>
<dbReference type="GO" id="GO:0022857">
    <property type="term" value="F:transmembrane transporter activity"/>
    <property type="evidence" value="ECO:0007669"/>
    <property type="project" value="InterPro"/>
</dbReference>
<dbReference type="EMBL" id="AJYA01000002">
    <property type="protein sequence ID" value="EIM78775.1"/>
    <property type="molecule type" value="Genomic_DNA"/>
</dbReference>
<evidence type="ECO:0000313" key="10">
    <source>
        <dbReference type="Proteomes" id="UP000005551"/>
    </source>
</evidence>
<feature type="transmembrane region" description="Helical" evidence="8">
    <location>
        <begin position="109"/>
        <end position="131"/>
    </location>
</feature>
<keyword evidence="4" id="KW-1003">Cell membrane</keyword>
<gene>
    <name evidence="9" type="ORF">A3SI_01916</name>
</gene>
<name>I5CAC3_9BACT</name>
<keyword evidence="10" id="KW-1185">Reference proteome</keyword>
<sequence length="282" mass="29854">MKTLRATDSKSTQAARFFSVLGFALLCMLLFSMTRGAYVLDAERMWAVFLHGIGIEHAAFRAQDLHVLVHLRLPRVLLAALVGGGLGLAGAALQGLFRNPLVEPGLIGVSAGSALFAVILIVFGPLIPLVAVVPIRFLLPLAAFSGGLLVTFLVYRLGSLGGKTDISLLILAGVALNALAGALIGLVIYYADDAALRNFTFWSLGDVGGANWDKFQLAFLFMVPALVLIISQYRALNALAIGEQEAFHMGIDVQRVKGILLLCSALSSEPQSPSPVPSASWG</sequence>
<comment type="similarity">
    <text evidence="2">Belongs to the binding-protein-dependent transport system permease family. FecCD subfamily.</text>
</comment>
<dbReference type="PANTHER" id="PTHR30472:SF25">
    <property type="entry name" value="ABC TRANSPORTER PERMEASE PROTEIN MJ0876-RELATED"/>
    <property type="match status" value="1"/>
</dbReference>
<dbReference type="PANTHER" id="PTHR30472">
    <property type="entry name" value="FERRIC ENTEROBACTIN TRANSPORT SYSTEM PERMEASE PROTEIN"/>
    <property type="match status" value="1"/>
</dbReference>
<feature type="transmembrane region" description="Helical" evidence="8">
    <location>
        <begin position="137"/>
        <end position="155"/>
    </location>
</feature>
<organism evidence="9 10">
    <name type="scientific">Nitritalea halalkaliphila LW7</name>
    <dbReference type="NCBI Taxonomy" id="1189621"/>
    <lineage>
        <taxon>Bacteria</taxon>
        <taxon>Pseudomonadati</taxon>
        <taxon>Bacteroidota</taxon>
        <taxon>Cytophagia</taxon>
        <taxon>Cytophagales</taxon>
        <taxon>Cyclobacteriaceae</taxon>
        <taxon>Nitritalea</taxon>
    </lineage>
</organism>
<dbReference type="GO" id="GO:0033214">
    <property type="term" value="P:siderophore-iron import into cell"/>
    <property type="evidence" value="ECO:0007669"/>
    <property type="project" value="TreeGrafter"/>
</dbReference>
<evidence type="ECO:0000256" key="6">
    <source>
        <dbReference type="ARBA" id="ARBA00022989"/>
    </source>
</evidence>
<keyword evidence="5 8" id="KW-0812">Transmembrane</keyword>
<dbReference type="SUPFAM" id="SSF81345">
    <property type="entry name" value="ABC transporter involved in vitamin B12 uptake, BtuC"/>
    <property type="match status" value="1"/>
</dbReference>
<evidence type="ECO:0000256" key="7">
    <source>
        <dbReference type="ARBA" id="ARBA00023136"/>
    </source>
</evidence>
<evidence type="ECO:0000256" key="8">
    <source>
        <dbReference type="SAM" id="Phobius"/>
    </source>
</evidence>
<dbReference type="GO" id="GO:0005886">
    <property type="term" value="C:plasma membrane"/>
    <property type="evidence" value="ECO:0007669"/>
    <property type="project" value="UniProtKB-SubCell"/>
</dbReference>
<reference evidence="9 10" key="1">
    <citation type="submission" date="2012-05" db="EMBL/GenBank/DDBJ databases">
        <title>Genome sequence of Nitritalea halalkaliphila LW7.</title>
        <authorList>
            <person name="Jangir P.K."/>
            <person name="Singh A."/>
            <person name="Shivaji S."/>
            <person name="Sharma R."/>
        </authorList>
    </citation>
    <scope>NUCLEOTIDE SEQUENCE [LARGE SCALE GENOMIC DNA]</scope>
    <source>
        <strain evidence="9 10">LW7</strain>
    </source>
</reference>
<dbReference type="STRING" id="1189621.A3SI_01916"/>
<proteinExistence type="inferred from homology"/>
<comment type="caution">
    <text evidence="9">The sequence shown here is derived from an EMBL/GenBank/DDBJ whole genome shotgun (WGS) entry which is preliminary data.</text>
</comment>
<keyword evidence="3" id="KW-0813">Transport</keyword>
<dbReference type="Gene3D" id="1.10.3470.10">
    <property type="entry name" value="ABC transporter involved in vitamin B12 uptake, BtuC"/>
    <property type="match status" value="1"/>
</dbReference>
<evidence type="ECO:0000313" key="9">
    <source>
        <dbReference type="EMBL" id="EIM78775.1"/>
    </source>
</evidence>
<dbReference type="Proteomes" id="UP000005551">
    <property type="component" value="Unassembled WGS sequence"/>
</dbReference>
<feature type="transmembrane region" description="Helical" evidence="8">
    <location>
        <begin position="76"/>
        <end position="97"/>
    </location>
</feature>
<protein>
    <submittedName>
        <fullName evidence="9">ABC transporter permease</fullName>
    </submittedName>
</protein>
<dbReference type="Pfam" id="PF01032">
    <property type="entry name" value="FecCD"/>
    <property type="match status" value="1"/>
</dbReference>
<dbReference type="AlphaFoldDB" id="I5CAC3"/>
<feature type="transmembrane region" description="Helical" evidence="8">
    <location>
        <begin position="211"/>
        <end position="230"/>
    </location>
</feature>
<evidence type="ECO:0000256" key="1">
    <source>
        <dbReference type="ARBA" id="ARBA00004651"/>
    </source>
</evidence>
<evidence type="ECO:0000256" key="3">
    <source>
        <dbReference type="ARBA" id="ARBA00022448"/>
    </source>
</evidence>